<evidence type="ECO:0000259" key="9">
    <source>
        <dbReference type="PROSITE" id="PS50928"/>
    </source>
</evidence>
<evidence type="ECO:0000256" key="4">
    <source>
        <dbReference type="ARBA" id="ARBA00022519"/>
    </source>
</evidence>
<evidence type="ECO:0000313" key="10">
    <source>
        <dbReference type="EMBL" id="KTR86942.1"/>
    </source>
</evidence>
<dbReference type="RefSeq" id="WP_058593020.1">
    <property type="nucleotide sequence ID" value="NZ_LDRK01000012.1"/>
</dbReference>
<dbReference type="InterPro" id="IPR035906">
    <property type="entry name" value="MetI-like_sf"/>
</dbReference>
<evidence type="ECO:0000256" key="8">
    <source>
        <dbReference type="RuleBase" id="RU363032"/>
    </source>
</evidence>
<dbReference type="PANTHER" id="PTHR43357">
    <property type="entry name" value="INNER MEMBRANE ABC TRANSPORTER PERMEASE PROTEIN YDCV"/>
    <property type="match status" value="1"/>
</dbReference>
<evidence type="ECO:0000256" key="7">
    <source>
        <dbReference type="ARBA" id="ARBA00023136"/>
    </source>
</evidence>
<dbReference type="Pfam" id="PF00528">
    <property type="entry name" value="BPD_transp_1"/>
    <property type="match status" value="1"/>
</dbReference>
<gene>
    <name evidence="10" type="ORF">NS354_02395</name>
</gene>
<proteinExistence type="inferred from homology"/>
<evidence type="ECO:0000256" key="2">
    <source>
        <dbReference type="ARBA" id="ARBA00022448"/>
    </source>
</evidence>
<organism evidence="10 11">
    <name type="scientific">Leucobacter chromiiresistens</name>
    <dbReference type="NCBI Taxonomy" id="1079994"/>
    <lineage>
        <taxon>Bacteria</taxon>
        <taxon>Bacillati</taxon>
        <taxon>Actinomycetota</taxon>
        <taxon>Actinomycetes</taxon>
        <taxon>Micrococcales</taxon>
        <taxon>Microbacteriaceae</taxon>
        <taxon>Leucobacter</taxon>
    </lineage>
</organism>
<comment type="caution">
    <text evidence="10">The sequence shown here is derived from an EMBL/GenBank/DDBJ whole genome shotgun (WGS) entry which is preliminary data.</text>
</comment>
<keyword evidence="11" id="KW-1185">Reference proteome</keyword>
<feature type="transmembrane region" description="Helical" evidence="8">
    <location>
        <begin position="7"/>
        <end position="29"/>
    </location>
</feature>
<comment type="subcellular location">
    <subcellularLocation>
        <location evidence="1">Cell inner membrane</location>
        <topology evidence="1">Multi-pass membrane protein</topology>
    </subcellularLocation>
    <subcellularLocation>
        <location evidence="8">Cell membrane</location>
        <topology evidence="8">Multi-pass membrane protein</topology>
    </subcellularLocation>
</comment>
<dbReference type="GO" id="GO:0055085">
    <property type="term" value="P:transmembrane transport"/>
    <property type="evidence" value="ECO:0007669"/>
    <property type="project" value="InterPro"/>
</dbReference>
<protein>
    <submittedName>
        <fullName evidence="10">Spermidine/putrescine ABC transporter permease</fullName>
    </submittedName>
</protein>
<dbReference type="EMBL" id="LDRK01000012">
    <property type="protein sequence ID" value="KTR86942.1"/>
    <property type="molecule type" value="Genomic_DNA"/>
</dbReference>
<keyword evidence="2 8" id="KW-0813">Transport</keyword>
<name>A0A147ERA2_9MICO</name>
<feature type="transmembrane region" description="Helical" evidence="8">
    <location>
        <begin position="125"/>
        <end position="144"/>
    </location>
</feature>
<keyword evidence="4" id="KW-0997">Cell inner membrane</keyword>
<evidence type="ECO:0000256" key="6">
    <source>
        <dbReference type="ARBA" id="ARBA00022989"/>
    </source>
</evidence>
<reference evidence="10 11" key="1">
    <citation type="journal article" date="2016" name="Front. Microbiol.">
        <title>Genomic Resource of Rice Seed Associated Bacteria.</title>
        <authorList>
            <person name="Midha S."/>
            <person name="Bansal K."/>
            <person name="Sharma S."/>
            <person name="Kumar N."/>
            <person name="Patil P.P."/>
            <person name="Chaudhry V."/>
            <person name="Patil P.B."/>
        </authorList>
    </citation>
    <scope>NUCLEOTIDE SEQUENCE [LARGE SCALE GENOMIC DNA]</scope>
    <source>
        <strain evidence="10 11">NS354</strain>
    </source>
</reference>
<dbReference type="Gene3D" id="1.10.3720.10">
    <property type="entry name" value="MetI-like"/>
    <property type="match status" value="1"/>
</dbReference>
<dbReference type="SUPFAM" id="SSF161098">
    <property type="entry name" value="MetI-like"/>
    <property type="match status" value="1"/>
</dbReference>
<feature type="transmembrane region" description="Helical" evidence="8">
    <location>
        <begin position="228"/>
        <end position="248"/>
    </location>
</feature>
<sequence>MAKILNRIIVTIVYLFLLAPIIAVVIISFNDSKSLAIEFGAPSFQWYQSILENSELMDGARVSLITAVITAVVVLLLGVPVALAIARYEFPGKAAVSGFFLSPLLVPGVVLGLGLLLVFQPVGLVGTYPGIVLAHFGVTVPYVIRTTLSSLTTSDMRCEEAARVHGANSFTTFRRVTLPIIAPGILAGGVMAFIISFDEAVISLFVAGSGHTTLPVEMFRYLQYRSDPGLAALSAILIALSVVIVLIVERAVGLRKVVNS</sequence>
<dbReference type="PROSITE" id="PS50928">
    <property type="entry name" value="ABC_TM1"/>
    <property type="match status" value="1"/>
</dbReference>
<feature type="domain" description="ABC transmembrane type-1" evidence="9">
    <location>
        <begin position="60"/>
        <end position="248"/>
    </location>
</feature>
<feature type="transmembrane region" description="Helical" evidence="8">
    <location>
        <begin position="98"/>
        <end position="119"/>
    </location>
</feature>
<keyword evidence="3" id="KW-1003">Cell membrane</keyword>
<keyword evidence="6 8" id="KW-1133">Transmembrane helix</keyword>
<evidence type="ECO:0000313" key="11">
    <source>
        <dbReference type="Proteomes" id="UP000070810"/>
    </source>
</evidence>
<evidence type="ECO:0000256" key="1">
    <source>
        <dbReference type="ARBA" id="ARBA00004429"/>
    </source>
</evidence>
<dbReference type="PANTHER" id="PTHR43357:SF4">
    <property type="entry name" value="INNER MEMBRANE ABC TRANSPORTER PERMEASE PROTEIN YDCV"/>
    <property type="match status" value="1"/>
</dbReference>
<dbReference type="Proteomes" id="UP000070810">
    <property type="component" value="Unassembled WGS sequence"/>
</dbReference>
<feature type="transmembrane region" description="Helical" evidence="8">
    <location>
        <begin position="180"/>
        <end position="208"/>
    </location>
</feature>
<dbReference type="OrthoDB" id="9810794at2"/>
<evidence type="ECO:0000256" key="5">
    <source>
        <dbReference type="ARBA" id="ARBA00022692"/>
    </source>
</evidence>
<comment type="similarity">
    <text evidence="8">Belongs to the binding-protein-dependent transport system permease family.</text>
</comment>
<feature type="transmembrane region" description="Helical" evidence="8">
    <location>
        <begin position="64"/>
        <end position="86"/>
    </location>
</feature>
<dbReference type="PATRIC" id="fig|1079994.3.peg.362"/>
<dbReference type="AlphaFoldDB" id="A0A147ERA2"/>
<accession>A0A147ERA2</accession>
<dbReference type="GO" id="GO:0005886">
    <property type="term" value="C:plasma membrane"/>
    <property type="evidence" value="ECO:0007669"/>
    <property type="project" value="UniProtKB-SubCell"/>
</dbReference>
<evidence type="ECO:0000256" key="3">
    <source>
        <dbReference type="ARBA" id="ARBA00022475"/>
    </source>
</evidence>
<keyword evidence="7 8" id="KW-0472">Membrane</keyword>
<dbReference type="InterPro" id="IPR000515">
    <property type="entry name" value="MetI-like"/>
</dbReference>
<dbReference type="CDD" id="cd06261">
    <property type="entry name" value="TM_PBP2"/>
    <property type="match status" value="1"/>
</dbReference>
<keyword evidence="5 8" id="KW-0812">Transmembrane</keyword>